<dbReference type="RefSeq" id="WP_092284864.1">
    <property type="nucleotide sequence ID" value="NZ_FOPJ01000004.1"/>
</dbReference>
<evidence type="ECO:0000313" key="4">
    <source>
        <dbReference type="Proteomes" id="UP000199065"/>
    </source>
</evidence>
<organism evidence="3 4">
    <name type="scientific">Corynebacterium spheniscorum</name>
    <dbReference type="NCBI Taxonomy" id="185761"/>
    <lineage>
        <taxon>Bacteria</taxon>
        <taxon>Bacillati</taxon>
        <taxon>Actinomycetota</taxon>
        <taxon>Actinomycetes</taxon>
        <taxon>Mycobacteriales</taxon>
        <taxon>Corynebacteriaceae</taxon>
        <taxon>Corynebacterium</taxon>
    </lineage>
</organism>
<dbReference type="InterPro" id="IPR014465">
    <property type="entry name" value="UCP012622"/>
</dbReference>
<dbReference type="InterPro" id="IPR035930">
    <property type="entry name" value="FomD-like_sf"/>
</dbReference>
<feature type="region of interest" description="Disordered" evidence="1">
    <location>
        <begin position="1"/>
        <end position="20"/>
    </location>
</feature>
<name>A0A1I2RU13_9CORY</name>
<dbReference type="AlphaFoldDB" id="A0A1I2RU13"/>
<evidence type="ECO:0000313" key="3">
    <source>
        <dbReference type="EMBL" id="SFG44124.1"/>
    </source>
</evidence>
<dbReference type="Gene3D" id="2.40.380.10">
    <property type="entry name" value="FomD-like"/>
    <property type="match status" value="1"/>
</dbReference>
<dbReference type="STRING" id="185761.SAMN05660282_00900"/>
<protein>
    <recommendedName>
        <fullName evidence="2">DUF402 domain-containing protein</fullName>
    </recommendedName>
</protein>
<dbReference type="OrthoDB" id="3821551at2"/>
<dbReference type="PIRSF" id="PIRSF012622">
    <property type="entry name" value="UCP012622"/>
    <property type="match status" value="1"/>
</dbReference>
<dbReference type="InterPro" id="IPR007295">
    <property type="entry name" value="DUF402"/>
</dbReference>
<reference evidence="3 4" key="1">
    <citation type="submission" date="2016-10" db="EMBL/GenBank/DDBJ databases">
        <authorList>
            <person name="de Groot N.N."/>
        </authorList>
    </citation>
    <scope>NUCLEOTIDE SEQUENCE [LARGE SCALE GENOMIC DNA]</scope>
    <source>
        <strain>J11</strain>
        <strain evidence="4">PG 39</strain>
    </source>
</reference>
<feature type="compositionally biased region" description="Basic and acidic residues" evidence="1">
    <location>
        <begin position="1"/>
        <end position="12"/>
    </location>
</feature>
<evidence type="ECO:0000256" key="1">
    <source>
        <dbReference type="SAM" id="MobiDB-lite"/>
    </source>
</evidence>
<evidence type="ECO:0000259" key="2">
    <source>
        <dbReference type="Pfam" id="PF04167"/>
    </source>
</evidence>
<accession>A0A1I2RU13</accession>
<dbReference type="EMBL" id="FOPJ01000004">
    <property type="protein sequence ID" value="SFG44124.1"/>
    <property type="molecule type" value="Genomic_DNA"/>
</dbReference>
<sequence>MSADLHPVKEETFDTSSASNTDPKGFLRAVDTFKETEFGLYMARGADHPKFGYLESWLLPKLGLRANIFHFRPGVKEDQEFYFDVADIQADEAGTWRTRDLYVDLVSVTGQPVDVLDIDELAAATSAGLLSADEAERAIDATLAAVEGITRHDDDAMAWLASLGIELTWAEDVELHPVG</sequence>
<proteinExistence type="predicted"/>
<dbReference type="Proteomes" id="UP000199065">
    <property type="component" value="Unassembled WGS sequence"/>
</dbReference>
<feature type="domain" description="DUF402" evidence="2">
    <location>
        <begin position="27"/>
        <end position="153"/>
    </location>
</feature>
<keyword evidence="4" id="KW-1185">Reference proteome</keyword>
<dbReference type="SUPFAM" id="SSF159234">
    <property type="entry name" value="FomD-like"/>
    <property type="match status" value="1"/>
</dbReference>
<gene>
    <name evidence="3" type="ORF">SAMN05660282_00900</name>
</gene>
<dbReference type="Pfam" id="PF04167">
    <property type="entry name" value="DUF402"/>
    <property type="match status" value="1"/>
</dbReference>